<evidence type="ECO:0000256" key="1">
    <source>
        <dbReference type="SAM" id="MobiDB-lite"/>
    </source>
</evidence>
<dbReference type="VEuPathDB" id="FungiDB:CLCR_10511"/>
<dbReference type="Proteomes" id="UP000094526">
    <property type="component" value="Unassembled WGS sequence"/>
</dbReference>
<evidence type="ECO:0000313" key="2">
    <source>
        <dbReference type="EMBL" id="OCT52864.1"/>
    </source>
</evidence>
<sequence length="332" mass="37042">MNTHRHTQDGIPPKDEGFYERLNNNANNLQWYAQKFGEAMHITPKTYEAMLAIADEVLPGGKPLMFVSAANRSIRDRAAACLVTDARVGIYFQRSFSPAQYPHAHEFFRKAPTKVIQIANSARRGKQPGLSAVGDGERNVGAGSPRGKTHAVKCEHGPPPKSAPPPSATLTPCKREEREDERDRHQKDTNTTPPDAQGMLRGFYVLKPAVPNTLEVMSLKYGFPVAVNMAQLFNTMWTPRPEEINIAAIRAGCQSIRQRRGLPALSDDRLNFRFFWVEDGVDKDMNVSENNTLRNAYRIWLAAGDPAIPFVLCADDVNVPGVWASENMLMDR</sequence>
<gene>
    <name evidence="2" type="ORF">CLCR_10511</name>
</gene>
<evidence type="ECO:0000313" key="3">
    <source>
        <dbReference type="Proteomes" id="UP000094526"/>
    </source>
</evidence>
<dbReference type="VEuPathDB" id="FungiDB:G647_04205"/>
<organism evidence="2 3">
    <name type="scientific">Cladophialophora carrionii</name>
    <dbReference type="NCBI Taxonomy" id="86049"/>
    <lineage>
        <taxon>Eukaryota</taxon>
        <taxon>Fungi</taxon>
        <taxon>Dikarya</taxon>
        <taxon>Ascomycota</taxon>
        <taxon>Pezizomycotina</taxon>
        <taxon>Eurotiomycetes</taxon>
        <taxon>Chaetothyriomycetidae</taxon>
        <taxon>Chaetothyriales</taxon>
        <taxon>Herpotrichiellaceae</taxon>
        <taxon>Cladophialophora</taxon>
    </lineage>
</organism>
<keyword evidence="3" id="KW-1185">Reference proteome</keyword>
<dbReference type="EMBL" id="LGRB01000008">
    <property type="protein sequence ID" value="OCT52864.1"/>
    <property type="molecule type" value="Genomic_DNA"/>
</dbReference>
<proteinExistence type="predicted"/>
<feature type="compositionally biased region" description="Basic and acidic residues" evidence="1">
    <location>
        <begin position="173"/>
        <end position="188"/>
    </location>
</feature>
<accession>A0A1C1CWI1</accession>
<name>A0A1C1CWI1_9EURO</name>
<reference evidence="3" key="1">
    <citation type="submission" date="2015-07" db="EMBL/GenBank/DDBJ databases">
        <authorList>
            <person name="Teixeira M.M."/>
            <person name="Souza R.C."/>
            <person name="Almeida L.G."/>
            <person name="Vicente V.A."/>
            <person name="de Hoog S."/>
            <person name="Bocca A.L."/>
            <person name="de Almeida S.R."/>
            <person name="Vasconcelos A.T."/>
            <person name="Felipe M.S."/>
        </authorList>
    </citation>
    <scope>NUCLEOTIDE SEQUENCE [LARGE SCALE GENOMIC DNA]</scope>
    <source>
        <strain evidence="3">KSF</strain>
    </source>
</reference>
<dbReference type="AlphaFoldDB" id="A0A1C1CWI1"/>
<dbReference type="OrthoDB" id="4150437at2759"/>
<feature type="region of interest" description="Disordered" evidence="1">
    <location>
        <begin position="122"/>
        <end position="198"/>
    </location>
</feature>
<comment type="caution">
    <text evidence="2">The sequence shown here is derived from an EMBL/GenBank/DDBJ whole genome shotgun (WGS) entry which is preliminary data.</text>
</comment>
<protein>
    <submittedName>
        <fullName evidence="2">Uncharacterized protein</fullName>
    </submittedName>
</protein>